<dbReference type="AlphaFoldDB" id="A0A7C4RZZ2"/>
<feature type="domain" description="Cohesin" evidence="2">
    <location>
        <begin position="46"/>
        <end position="167"/>
    </location>
</feature>
<keyword evidence="1" id="KW-1133">Transmembrane helix</keyword>
<dbReference type="InterPro" id="IPR002102">
    <property type="entry name" value="Cohesin_dom"/>
</dbReference>
<keyword evidence="1" id="KW-0472">Membrane</keyword>
<dbReference type="EMBL" id="DSZT01000222">
    <property type="protein sequence ID" value="HGU42641.1"/>
    <property type="molecule type" value="Genomic_DNA"/>
</dbReference>
<sequence>MNRKLVTLEKIFFLTMMIAALAIIAGQPVVFAQEFEKQLIFVDPFSIDGSIVGVGNNVTVYVNISDAVLLWSGQAGLKFDPTILECTGVAIGEFWKRQGENYLWMPGTINNTSGEVGYCGMSFSSPAVPQNGSGTLMTATFRVKAAGISDIHLTNVKTTTKADTTVTTTPCRVLERYTLLADSSPYVVSIIHNATGVSTKPATGIPGMLLNQAGRYITYNMTFKSYVAGKTMYVYCNVTIPKSFMLGPWSVTIGGASVTPTITEDTENTYLYFITSYTTTLATKNVVIQATWVVPEMQPLTALLLLVMAAAAILAADKKLHKRNYNSA</sequence>
<accession>A0A7C4RZZ2</accession>
<feature type="transmembrane region" description="Helical" evidence="1">
    <location>
        <begin position="297"/>
        <end position="316"/>
    </location>
</feature>
<evidence type="ECO:0000313" key="3">
    <source>
        <dbReference type="EMBL" id="HGU42641.1"/>
    </source>
</evidence>
<comment type="caution">
    <text evidence="3">The sequence shown here is derived from an EMBL/GenBank/DDBJ whole genome shotgun (WGS) entry which is preliminary data.</text>
</comment>
<proteinExistence type="predicted"/>
<dbReference type="GO" id="GO:0000272">
    <property type="term" value="P:polysaccharide catabolic process"/>
    <property type="evidence" value="ECO:0007669"/>
    <property type="project" value="InterPro"/>
</dbReference>
<name>A0A7C4RZZ2_FERPE</name>
<dbReference type="CDD" id="cd08547">
    <property type="entry name" value="Type_II_cohesin"/>
    <property type="match status" value="1"/>
</dbReference>
<evidence type="ECO:0000256" key="1">
    <source>
        <dbReference type="SAM" id="Phobius"/>
    </source>
</evidence>
<keyword evidence="1" id="KW-0812">Transmembrane</keyword>
<protein>
    <recommendedName>
        <fullName evidence="2">Cohesin domain-containing protein</fullName>
    </recommendedName>
</protein>
<gene>
    <name evidence="3" type="ORF">ENT72_06995</name>
</gene>
<reference evidence="3" key="1">
    <citation type="journal article" date="2020" name="mSystems">
        <title>Genome- and Community-Level Interaction Insights into Carbon Utilization and Element Cycling Functions of Hydrothermarchaeota in Hydrothermal Sediment.</title>
        <authorList>
            <person name="Zhou Z."/>
            <person name="Liu Y."/>
            <person name="Xu W."/>
            <person name="Pan J."/>
            <person name="Luo Z.H."/>
            <person name="Li M."/>
        </authorList>
    </citation>
    <scope>NUCLEOTIDE SEQUENCE [LARGE SCALE GENOMIC DNA]</scope>
    <source>
        <strain evidence="3">SpSt-604</strain>
    </source>
</reference>
<dbReference type="GO" id="GO:0030246">
    <property type="term" value="F:carbohydrate binding"/>
    <property type="evidence" value="ECO:0007669"/>
    <property type="project" value="InterPro"/>
</dbReference>
<dbReference type="SUPFAM" id="SSF49384">
    <property type="entry name" value="Carbohydrate-binding domain"/>
    <property type="match status" value="1"/>
</dbReference>
<organism evidence="3">
    <name type="scientific">Fervidobacterium pennivorans</name>
    <dbReference type="NCBI Taxonomy" id="93466"/>
    <lineage>
        <taxon>Bacteria</taxon>
        <taxon>Thermotogati</taxon>
        <taxon>Thermotogota</taxon>
        <taxon>Thermotogae</taxon>
        <taxon>Thermotogales</taxon>
        <taxon>Fervidobacteriaceae</taxon>
        <taxon>Fervidobacterium</taxon>
    </lineage>
</organism>
<dbReference type="Pfam" id="PF00963">
    <property type="entry name" value="Cohesin"/>
    <property type="match status" value="1"/>
</dbReference>
<dbReference type="Gene3D" id="2.60.40.680">
    <property type="match status" value="1"/>
</dbReference>
<dbReference type="InterPro" id="IPR008965">
    <property type="entry name" value="CBM2/CBM3_carb-bd_dom_sf"/>
</dbReference>
<evidence type="ECO:0000259" key="2">
    <source>
        <dbReference type="Pfam" id="PF00963"/>
    </source>
</evidence>